<organism evidence="2 4">
    <name type="scientific">Planococcus glaciei</name>
    <dbReference type="NCBI Taxonomy" id="459472"/>
    <lineage>
        <taxon>Bacteria</taxon>
        <taxon>Bacillati</taxon>
        <taxon>Bacillota</taxon>
        <taxon>Bacilli</taxon>
        <taxon>Bacillales</taxon>
        <taxon>Caryophanaceae</taxon>
        <taxon>Planococcus</taxon>
    </lineage>
</organism>
<name>A0A7H8QFP7_9BACL</name>
<dbReference type="EMBL" id="CP051179">
    <property type="protein sequence ID" value="QKX52912.1"/>
    <property type="molecule type" value="Genomic_DNA"/>
</dbReference>
<keyword evidence="4" id="KW-1185">Reference proteome</keyword>
<geneLocation type="plasmid" evidence="2 4">
    <name>unnamed2</name>
</geneLocation>
<sequence length="72" mass="8279">MTGKKNDQKDWSSTIGFLFYSGALLIWSIYDFIAADQIGWQMPILFIGLALFLWLKVYKHQKSVKASLAARH</sequence>
<dbReference type="EMBL" id="CP051179">
    <property type="protein sequence ID" value="QKX52814.1"/>
    <property type="molecule type" value="Genomic_DNA"/>
</dbReference>
<evidence type="ECO:0000313" key="2">
    <source>
        <dbReference type="EMBL" id="QKX52814.1"/>
    </source>
</evidence>
<evidence type="ECO:0000313" key="3">
    <source>
        <dbReference type="EMBL" id="QKX52912.1"/>
    </source>
</evidence>
<feature type="transmembrane region" description="Helical" evidence="1">
    <location>
        <begin position="38"/>
        <end position="55"/>
    </location>
</feature>
<gene>
    <name evidence="2" type="ORF">HF394_19475</name>
    <name evidence="3" type="ORF">HF394_20005</name>
</gene>
<proteinExistence type="predicted"/>
<reference evidence="2" key="3">
    <citation type="submission" date="2020-09" db="EMBL/GenBank/DDBJ databases">
        <title>Isolation of Planomicrobium glaciei.</title>
        <authorList>
            <person name="Malisova L."/>
            <person name="Safrankova R."/>
            <person name="Jakubu V."/>
            <person name="Spanelova P."/>
        </authorList>
    </citation>
    <scope>NUCLEOTIDE SEQUENCE</scope>
    <source>
        <strain evidence="2">CNCTC7660</strain>
        <strain evidence="4">NRL-ATB46093</strain>
        <plasmid evidence="2 4">unnamed2</plasmid>
    </source>
</reference>
<dbReference type="AlphaFoldDB" id="A0A7H8QFP7"/>
<keyword evidence="2" id="KW-0614">Plasmid</keyword>
<feature type="transmembrane region" description="Helical" evidence="1">
    <location>
        <begin position="12"/>
        <end position="32"/>
    </location>
</feature>
<keyword evidence="1" id="KW-0812">Transmembrane</keyword>
<protein>
    <submittedName>
        <fullName evidence="2">Uncharacterized protein</fullName>
    </submittedName>
</protein>
<evidence type="ECO:0000256" key="1">
    <source>
        <dbReference type="SAM" id="Phobius"/>
    </source>
</evidence>
<dbReference type="Proteomes" id="UP000509222">
    <property type="component" value="Plasmid unnamed2"/>
</dbReference>
<evidence type="ECO:0000313" key="4">
    <source>
        <dbReference type="Proteomes" id="UP000509222"/>
    </source>
</evidence>
<dbReference type="RefSeq" id="WP_176295238.1">
    <property type="nucleotide sequence ID" value="NZ_CP051179.1"/>
</dbReference>
<accession>A0A7H8QFP7</accession>
<reference evidence="4" key="2">
    <citation type="submission" date="2020-06" db="EMBL/GenBank/DDBJ databases">
        <title>Isolation of Planomicrobium glaciei.</title>
        <authorList>
            <person name="Malisova L."/>
            <person name="Safrankova R."/>
            <person name="Jakubu V."/>
            <person name="Spanelova P."/>
        </authorList>
    </citation>
    <scope>NUCLEOTIDE SEQUENCE [LARGE SCALE GENOMIC DNA]</scope>
    <source>
        <strain evidence="3">CNCTC7660</strain>
        <strain evidence="4">NRL-ATB46093</strain>
        <plasmid evidence="3 4">unnamed2</plasmid>
    </source>
</reference>
<reference evidence="2 4" key="1">
    <citation type="submission" date="2020-04" db="EMBL/GenBank/DDBJ databases">
        <authorList>
            <person name="Pajer P."/>
            <person name="Broz P."/>
        </authorList>
    </citation>
    <scope>NUCLEOTIDE SEQUENCE [LARGE SCALE GENOMIC DNA]</scope>
    <source>
        <strain evidence="2">CNCTC7660</strain>
        <strain evidence="4">NRL-ATB46093</strain>
        <plasmid evidence="2 4">unnamed2</plasmid>
    </source>
</reference>
<keyword evidence="1" id="KW-0472">Membrane</keyword>
<keyword evidence="1" id="KW-1133">Transmembrane helix</keyword>